<gene>
    <name evidence="2" type="ORF">CAEBREN_14154</name>
</gene>
<protein>
    <submittedName>
        <fullName evidence="2">Uncharacterized protein</fullName>
    </submittedName>
</protein>
<dbReference type="Proteomes" id="UP000008068">
    <property type="component" value="Unassembled WGS sequence"/>
</dbReference>
<dbReference type="EMBL" id="GL379855">
    <property type="protein sequence ID" value="EGT56391.1"/>
    <property type="molecule type" value="Genomic_DNA"/>
</dbReference>
<feature type="region of interest" description="Disordered" evidence="1">
    <location>
        <begin position="1"/>
        <end position="85"/>
    </location>
</feature>
<accession>G0NAX2</accession>
<sequence length="85" mass="9577">MSSKGGKDNAQGLNKLPKLFKDIGRQPTPQKLHQKPRKEAENGQTTQSTGHIHLPLADSGTQSSRRETEAEEKPQLQMTEKRKMR</sequence>
<dbReference type="InParanoid" id="G0NAX2"/>
<evidence type="ECO:0000313" key="2">
    <source>
        <dbReference type="EMBL" id="EGT56391.1"/>
    </source>
</evidence>
<name>G0NAX2_CAEBE</name>
<reference evidence="3" key="1">
    <citation type="submission" date="2011-07" db="EMBL/GenBank/DDBJ databases">
        <authorList>
            <consortium name="Caenorhabditis brenneri Sequencing and Analysis Consortium"/>
            <person name="Wilson R.K."/>
        </authorList>
    </citation>
    <scope>NUCLEOTIDE SEQUENCE [LARGE SCALE GENOMIC DNA]</scope>
    <source>
        <strain evidence="3">PB2801</strain>
    </source>
</reference>
<dbReference type="AlphaFoldDB" id="G0NAX2"/>
<feature type="compositionally biased region" description="Basic and acidic residues" evidence="1">
    <location>
        <begin position="64"/>
        <end position="74"/>
    </location>
</feature>
<evidence type="ECO:0000313" key="3">
    <source>
        <dbReference type="Proteomes" id="UP000008068"/>
    </source>
</evidence>
<organism evidence="3">
    <name type="scientific">Caenorhabditis brenneri</name>
    <name type="common">Nematode worm</name>
    <dbReference type="NCBI Taxonomy" id="135651"/>
    <lineage>
        <taxon>Eukaryota</taxon>
        <taxon>Metazoa</taxon>
        <taxon>Ecdysozoa</taxon>
        <taxon>Nematoda</taxon>
        <taxon>Chromadorea</taxon>
        <taxon>Rhabditida</taxon>
        <taxon>Rhabditina</taxon>
        <taxon>Rhabditomorpha</taxon>
        <taxon>Rhabditoidea</taxon>
        <taxon>Rhabditidae</taxon>
        <taxon>Peloderinae</taxon>
        <taxon>Caenorhabditis</taxon>
    </lineage>
</organism>
<keyword evidence="3" id="KW-1185">Reference proteome</keyword>
<proteinExistence type="predicted"/>
<dbReference type="HOGENOM" id="CLU_2514647_0_0_1"/>
<evidence type="ECO:0000256" key="1">
    <source>
        <dbReference type="SAM" id="MobiDB-lite"/>
    </source>
</evidence>